<proteinExistence type="predicted"/>
<dbReference type="STRING" id="1396826.PHA8399_04332"/>
<organism evidence="1 2">
    <name type="scientific">Leisingera aquaemixtae</name>
    <dbReference type="NCBI Taxonomy" id="1396826"/>
    <lineage>
        <taxon>Bacteria</taxon>
        <taxon>Pseudomonadati</taxon>
        <taxon>Pseudomonadota</taxon>
        <taxon>Alphaproteobacteria</taxon>
        <taxon>Rhodobacterales</taxon>
        <taxon>Roseobacteraceae</taxon>
        <taxon>Leisingera</taxon>
    </lineage>
</organism>
<evidence type="ECO:0000313" key="2">
    <source>
        <dbReference type="Proteomes" id="UP000051326"/>
    </source>
</evidence>
<dbReference type="EMBL" id="CYSR01000040">
    <property type="protein sequence ID" value="CUI02168.1"/>
    <property type="molecule type" value="Genomic_DNA"/>
</dbReference>
<reference evidence="1 2" key="1">
    <citation type="submission" date="2015-09" db="EMBL/GenBank/DDBJ databases">
        <authorList>
            <consortium name="Swine Surveillance"/>
        </authorList>
    </citation>
    <scope>NUCLEOTIDE SEQUENCE [LARGE SCALE GENOMIC DNA]</scope>
    <source>
        <strain evidence="1 2">CECT 8399</strain>
    </source>
</reference>
<name>A0A0P1HF22_9RHOB</name>
<dbReference type="RefSeq" id="WP_058288110.1">
    <property type="nucleotide sequence ID" value="NZ_CYSR01000040.1"/>
</dbReference>
<evidence type="ECO:0000313" key="1">
    <source>
        <dbReference type="EMBL" id="CUI02168.1"/>
    </source>
</evidence>
<gene>
    <name evidence="1" type="ORF">PHA8399_04332</name>
</gene>
<protein>
    <submittedName>
        <fullName evidence="1">Uncharacterized protein</fullName>
    </submittedName>
</protein>
<sequence>MNNSSTATPAAFPLTIHPHWRAAAEAKGFGILQRVKDRYHLLLSCHTCRRTHASKIFVLMNSQPQCPHCIQDRWQADAEAAGLQWAGRDPQSRHHSFYIANCGHRLRRQFELIKRAAAGICDVRCELCQQQKEQEEAEAQGWELIGTDPDGNQNYRLYRHPECGHEQRVARANMQTGRFGCGLCGEDWPAAPSHLYAMQFKLPNGTCLVKLGFSRNPDSRLRHQLLKHRDLDAKILKTVPMATGQLALQAEKRLHAKLQAGFPDQIAPPELYSDALRVRSEVYFAGAAQVIFAMLDAIKAEEDS</sequence>
<dbReference type="AlphaFoldDB" id="A0A0P1HF22"/>
<accession>A0A0P1HF22</accession>
<dbReference type="Proteomes" id="UP000051326">
    <property type="component" value="Unassembled WGS sequence"/>
</dbReference>